<comment type="caution">
    <text evidence="2">The sequence shown here is derived from an EMBL/GenBank/DDBJ whole genome shotgun (WGS) entry which is preliminary data.</text>
</comment>
<dbReference type="AlphaFoldDB" id="A0A6A3U881"/>
<dbReference type="Proteomes" id="UP000440732">
    <property type="component" value="Unassembled WGS sequence"/>
</dbReference>
<feature type="chain" id="PRO_5036380661" evidence="1">
    <location>
        <begin position="20"/>
        <end position="52"/>
    </location>
</feature>
<name>A0A6A3U881_9STRA</name>
<evidence type="ECO:0000313" key="2">
    <source>
        <dbReference type="EMBL" id="KAE9146368.1"/>
    </source>
</evidence>
<accession>A0A6A3U881</accession>
<keyword evidence="1" id="KW-0732">Signal</keyword>
<dbReference type="Proteomes" id="UP000486351">
    <property type="component" value="Unassembled WGS sequence"/>
</dbReference>
<evidence type="ECO:0000313" key="3">
    <source>
        <dbReference type="EMBL" id="KAE9345659.1"/>
    </source>
</evidence>
<dbReference type="EMBL" id="QXFY01000394">
    <property type="protein sequence ID" value="KAE9345659.1"/>
    <property type="molecule type" value="Genomic_DNA"/>
</dbReference>
<organism evidence="2 4">
    <name type="scientific">Phytophthora fragariae</name>
    <dbReference type="NCBI Taxonomy" id="53985"/>
    <lineage>
        <taxon>Eukaryota</taxon>
        <taxon>Sar</taxon>
        <taxon>Stramenopiles</taxon>
        <taxon>Oomycota</taxon>
        <taxon>Peronosporomycetes</taxon>
        <taxon>Peronosporales</taxon>
        <taxon>Peronosporaceae</taxon>
        <taxon>Phytophthora</taxon>
    </lineage>
</organism>
<dbReference type="EMBL" id="QXGA01000412">
    <property type="protein sequence ID" value="KAE9146368.1"/>
    <property type="molecule type" value="Genomic_DNA"/>
</dbReference>
<reference evidence="2 4" key="1">
    <citation type="submission" date="2018-08" db="EMBL/GenBank/DDBJ databases">
        <title>Genomic investigation of the strawberry pathogen Phytophthora fragariae indicates pathogenicity is determined by transcriptional variation in three key races.</title>
        <authorList>
            <person name="Adams T.M."/>
            <person name="Armitage A.D."/>
            <person name="Sobczyk M.K."/>
            <person name="Bates H.J."/>
            <person name="Dunwell J.M."/>
            <person name="Nellist C.F."/>
            <person name="Harrison R.J."/>
        </authorList>
    </citation>
    <scope>NUCLEOTIDE SEQUENCE [LARGE SCALE GENOMIC DNA]</scope>
    <source>
        <strain evidence="2 4">NOV-5</strain>
        <strain evidence="3 5">NOV-77</strain>
    </source>
</reference>
<feature type="signal peptide" evidence="1">
    <location>
        <begin position="1"/>
        <end position="19"/>
    </location>
</feature>
<sequence length="52" mass="5444">MHWGALRFGRLVFPPFGAATSLGGADCDPAGCSFGFDTAEDVESISSKVFAF</sequence>
<evidence type="ECO:0000256" key="1">
    <source>
        <dbReference type="SAM" id="SignalP"/>
    </source>
</evidence>
<evidence type="ECO:0000313" key="5">
    <source>
        <dbReference type="Proteomes" id="UP000486351"/>
    </source>
</evidence>
<evidence type="ECO:0000313" key="4">
    <source>
        <dbReference type="Proteomes" id="UP000440732"/>
    </source>
</evidence>
<proteinExistence type="predicted"/>
<protein>
    <submittedName>
        <fullName evidence="2">Uncharacterized protein</fullName>
    </submittedName>
</protein>
<gene>
    <name evidence="2" type="ORF">PF006_g8868</name>
    <name evidence="3" type="ORF">PF008_g8643</name>
</gene>